<feature type="transmembrane region" description="Helical" evidence="3">
    <location>
        <begin position="175"/>
        <end position="195"/>
    </location>
</feature>
<evidence type="ECO:0000256" key="3">
    <source>
        <dbReference type="SAM" id="Phobius"/>
    </source>
</evidence>
<evidence type="ECO:0000256" key="1">
    <source>
        <dbReference type="ARBA" id="ARBA00022737"/>
    </source>
</evidence>
<dbReference type="Gene3D" id="1.20.930.20">
    <property type="entry name" value="Adaptor protein Cbl, N-terminal domain"/>
    <property type="match status" value="1"/>
</dbReference>
<dbReference type="InterPro" id="IPR027417">
    <property type="entry name" value="P-loop_NTPase"/>
</dbReference>
<feature type="domain" description="Nephrocystin 3-like N-terminal" evidence="5">
    <location>
        <begin position="545"/>
        <end position="701"/>
    </location>
</feature>
<name>A0A5C3M8C7_9AGAR</name>
<dbReference type="InterPro" id="IPR011990">
    <property type="entry name" value="TPR-like_helical_dom_sf"/>
</dbReference>
<dbReference type="SMART" id="SM00028">
    <property type="entry name" value="TPR"/>
    <property type="match status" value="4"/>
</dbReference>
<dbReference type="Pfam" id="PF12862">
    <property type="entry name" value="ANAPC5"/>
    <property type="match status" value="1"/>
</dbReference>
<protein>
    <recommendedName>
        <fullName evidence="8">NACHT domain-containing protein</fullName>
    </recommendedName>
</protein>
<proteinExistence type="predicted"/>
<dbReference type="OrthoDB" id="3038309at2759"/>
<evidence type="ECO:0000259" key="5">
    <source>
        <dbReference type="Pfam" id="PF24883"/>
    </source>
</evidence>
<keyword evidence="3" id="KW-0812">Transmembrane</keyword>
<feature type="domain" description="Anaphase-promoting complex subunit 5" evidence="4">
    <location>
        <begin position="1063"/>
        <end position="1117"/>
    </location>
</feature>
<dbReference type="EMBL" id="ML213594">
    <property type="protein sequence ID" value="TFK41510.1"/>
    <property type="molecule type" value="Genomic_DNA"/>
</dbReference>
<evidence type="ECO:0000256" key="2">
    <source>
        <dbReference type="SAM" id="Coils"/>
    </source>
</evidence>
<dbReference type="InterPro" id="IPR036537">
    <property type="entry name" value="Adaptor_Cbl_N_dom_sf"/>
</dbReference>
<dbReference type="InterPro" id="IPR026000">
    <property type="entry name" value="Apc5_dom"/>
</dbReference>
<feature type="transmembrane region" description="Helical" evidence="3">
    <location>
        <begin position="216"/>
        <end position="236"/>
    </location>
</feature>
<dbReference type="InterPro" id="IPR059179">
    <property type="entry name" value="MLKL-like_MCAfunc"/>
</dbReference>
<feature type="transmembrane region" description="Helical" evidence="3">
    <location>
        <begin position="126"/>
        <end position="147"/>
    </location>
</feature>
<dbReference type="SUPFAM" id="SSF48452">
    <property type="entry name" value="TPR-like"/>
    <property type="match status" value="2"/>
</dbReference>
<dbReference type="CDD" id="cd21037">
    <property type="entry name" value="MLKL_NTD"/>
    <property type="match status" value="1"/>
</dbReference>
<keyword evidence="3" id="KW-1133">Transmembrane helix</keyword>
<evidence type="ECO:0000313" key="6">
    <source>
        <dbReference type="EMBL" id="TFK41510.1"/>
    </source>
</evidence>
<organism evidence="6 7">
    <name type="scientific">Crucibulum laeve</name>
    <dbReference type="NCBI Taxonomy" id="68775"/>
    <lineage>
        <taxon>Eukaryota</taxon>
        <taxon>Fungi</taxon>
        <taxon>Dikarya</taxon>
        <taxon>Basidiomycota</taxon>
        <taxon>Agaricomycotina</taxon>
        <taxon>Agaricomycetes</taxon>
        <taxon>Agaricomycetidae</taxon>
        <taxon>Agaricales</taxon>
        <taxon>Agaricineae</taxon>
        <taxon>Nidulariaceae</taxon>
        <taxon>Crucibulum</taxon>
    </lineage>
</organism>
<dbReference type="InterPro" id="IPR019734">
    <property type="entry name" value="TPR_rpt"/>
</dbReference>
<dbReference type="PANTHER" id="PTHR19959">
    <property type="entry name" value="KINESIN LIGHT CHAIN"/>
    <property type="match status" value="1"/>
</dbReference>
<evidence type="ECO:0000259" key="4">
    <source>
        <dbReference type="Pfam" id="PF12862"/>
    </source>
</evidence>
<dbReference type="GO" id="GO:0007166">
    <property type="term" value="P:cell surface receptor signaling pathway"/>
    <property type="evidence" value="ECO:0007669"/>
    <property type="project" value="InterPro"/>
</dbReference>
<keyword evidence="3" id="KW-0472">Membrane</keyword>
<dbReference type="Pfam" id="PF13374">
    <property type="entry name" value="TPR_10"/>
    <property type="match status" value="4"/>
</dbReference>
<keyword evidence="2" id="KW-0175">Coiled coil</keyword>
<feature type="transmembrane region" description="Helical" evidence="3">
    <location>
        <begin position="90"/>
        <end position="114"/>
    </location>
</feature>
<gene>
    <name evidence="6" type="ORF">BDQ12DRAFT_733035</name>
</gene>
<evidence type="ECO:0008006" key="8">
    <source>
        <dbReference type="Google" id="ProtNLM"/>
    </source>
</evidence>
<feature type="coiled-coil region" evidence="2">
    <location>
        <begin position="417"/>
        <end position="444"/>
    </location>
</feature>
<dbReference type="Gene3D" id="1.25.40.10">
    <property type="entry name" value="Tetratricopeptide repeat domain"/>
    <property type="match status" value="3"/>
</dbReference>
<dbReference type="SUPFAM" id="SSF52540">
    <property type="entry name" value="P-loop containing nucleoside triphosphate hydrolases"/>
    <property type="match status" value="1"/>
</dbReference>
<dbReference type="Pfam" id="PF24883">
    <property type="entry name" value="NPHP3_N"/>
    <property type="match status" value="1"/>
</dbReference>
<dbReference type="STRING" id="68775.A0A5C3M8C7"/>
<dbReference type="InterPro" id="IPR056884">
    <property type="entry name" value="NPHP3-like_N"/>
</dbReference>
<accession>A0A5C3M8C7</accession>
<feature type="transmembrane region" description="Helical" evidence="3">
    <location>
        <begin position="12"/>
        <end position="35"/>
    </location>
</feature>
<feature type="transmembrane region" description="Helical" evidence="3">
    <location>
        <begin position="47"/>
        <end position="70"/>
    </location>
</feature>
<evidence type="ECO:0000313" key="7">
    <source>
        <dbReference type="Proteomes" id="UP000308652"/>
    </source>
</evidence>
<dbReference type="Proteomes" id="UP000308652">
    <property type="component" value="Unassembled WGS sequence"/>
</dbReference>
<keyword evidence="7" id="KW-1185">Reference proteome</keyword>
<dbReference type="PANTHER" id="PTHR19959:SF119">
    <property type="entry name" value="FUNGAL LIPASE-LIKE DOMAIN-CONTAINING PROTEIN"/>
    <property type="match status" value="1"/>
</dbReference>
<sequence>MPLLTTYEMVVALFTASIATGLYLSTLLHCLRWLLFTDEGWKIRKKISWPFLIATLSLLVLSTIHLSLALWETLEQVLQGNQTSSSVGPIPWSDVVMCTVVNISVLITDGVLIYRCWLAYSKSRAIIIVPCIFWIGGAICTILQVYWQVIQSAVIKTAWQPVNMKIGPGTILTPFWGSTIIVNIYVTSMIVYRIWKVSKASEVNASIKDLRFAIRVLVESGALYLIVTIPHFIVWWTTNSLAIVLMGWINLPVVCSAFNLILIRIARHRAEERTVDRMASKMEGAVSEMKFDKNSNLPSHSVRTIWMCVDWSKPQFRPKSNWTPTFYSYFSIACVEMPTTKQVLEDTGLIALILLKGVAAASEAFPPLKGVTELALEITNIVSAFRSNKKQWKDFAQYVQKALACIIHNLPDAPDSRDDLKQNMIHLKDTLESISKQIKDLQQKAMVVRFWNFLGDPGNIEDMKKELDESLSLFHLNSLISSQLNIAEIRSVVDNIQHHLGRINSMLEDKVASTLVLGTLSYAEGAAWNPTRVCLPETRKALRKSIWNWITSGDLSASAEIFWLADVAGSGKSALAHAVAQHCYNNGVLASSFFFDKGTAGRNTPRRLISTLARDLCRLSKDIAEHVALALEEEPGLAVAQSISHQFQKLILEPFIRNPIHHPVVAVIDALDEGYDPELLGILCNDLPKLPGTFRLFLTSRPIEEIMAAFSKQQHVISHTIQIYEDENQHDIATYARLRLKEIAILKNMRPNWPSEQLVIKFINKAGGLFIWVSTVCEYLSHSTAPEKKLRILLADDRLTALDAEGKMTKLYSAILTACDWNDEDFVEGYNMVMGTLVASKTPLSVTALQSLHRNAEIQISEIISPLAPLLIGSTEKNEPVRLLHLSFRDFVTVHARSSENSRQFYIDEQEHSQKLALLCLTVLNEDLLAGTPGTGYLDDSASDACVIPQVKVHQVPETLWYVCRFWTEHLMQVGNPVQPEITEALQFFFANTLIRWIEICTAIDRFQKLSALRYWLKINVSAVPSLQDSSLWLRLSRCLHHLSRGLSELGRREEALESVEESVNIQHQLLDTSPELNKQFVMSLILLSCRQSDVGYREEALQTIQEAVDICRRFSDDGFKMFRPDLATSINTLSRCLSDVGRRKEALQAIHEAVERRKRLVMEDPSHEPALAMSLNILSARLSELKRNSEALQAVRLAVSLHRQLASDDPIFIPDLAMSLNTLSARLSGVGNKTEALHAAEESVKLRRQLADERPAVFIPHLAASLNALCARLSQLGRTEEALSVAEEGVSLRRSLAADRPAAFNPDLARSLNTLSARFSGLERWENALQAAQEAVDIRRELAIHRPAAFNRDVANSLDTLARCLSKLKRHDEALKAAQESVEMYRGLSDEHPEEFNSYLIGSLRTLSRYFSAVNRKAEASEVLEEAQRVK</sequence>
<reference evidence="6 7" key="1">
    <citation type="journal article" date="2019" name="Nat. Ecol. Evol.">
        <title>Megaphylogeny resolves global patterns of mushroom evolution.</title>
        <authorList>
            <person name="Varga T."/>
            <person name="Krizsan K."/>
            <person name="Foldi C."/>
            <person name="Dima B."/>
            <person name="Sanchez-Garcia M."/>
            <person name="Sanchez-Ramirez S."/>
            <person name="Szollosi G.J."/>
            <person name="Szarkandi J.G."/>
            <person name="Papp V."/>
            <person name="Albert L."/>
            <person name="Andreopoulos W."/>
            <person name="Angelini C."/>
            <person name="Antonin V."/>
            <person name="Barry K.W."/>
            <person name="Bougher N.L."/>
            <person name="Buchanan P."/>
            <person name="Buyck B."/>
            <person name="Bense V."/>
            <person name="Catcheside P."/>
            <person name="Chovatia M."/>
            <person name="Cooper J."/>
            <person name="Damon W."/>
            <person name="Desjardin D."/>
            <person name="Finy P."/>
            <person name="Geml J."/>
            <person name="Haridas S."/>
            <person name="Hughes K."/>
            <person name="Justo A."/>
            <person name="Karasinski D."/>
            <person name="Kautmanova I."/>
            <person name="Kiss B."/>
            <person name="Kocsube S."/>
            <person name="Kotiranta H."/>
            <person name="LaButti K.M."/>
            <person name="Lechner B.E."/>
            <person name="Liimatainen K."/>
            <person name="Lipzen A."/>
            <person name="Lukacs Z."/>
            <person name="Mihaltcheva S."/>
            <person name="Morgado L.N."/>
            <person name="Niskanen T."/>
            <person name="Noordeloos M.E."/>
            <person name="Ohm R.A."/>
            <person name="Ortiz-Santana B."/>
            <person name="Ovrebo C."/>
            <person name="Racz N."/>
            <person name="Riley R."/>
            <person name="Savchenko A."/>
            <person name="Shiryaev A."/>
            <person name="Soop K."/>
            <person name="Spirin V."/>
            <person name="Szebenyi C."/>
            <person name="Tomsovsky M."/>
            <person name="Tulloss R.E."/>
            <person name="Uehling J."/>
            <person name="Grigoriev I.V."/>
            <person name="Vagvolgyi C."/>
            <person name="Papp T."/>
            <person name="Martin F.M."/>
            <person name="Miettinen O."/>
            <person name="Hibbett D.S."/>
            <person name="Nagy L.G."/>
        </authorList>
    </citation>
    <scope>NUCLEOTIDE SEQUENCE [LARGE SCALE GENOMIC DNA]</scope>
    <source>
        <strain evidence="6 7">CBS 166.37</strain>
    </source>
</reference>
<keyword evidence="1" id="KW-0677">Repeat</keyword>